<accession>A0A561SLL8</accession>
<dbReference type="InterPro" id="IPR002155">
    <property type="entry name" value="Thiolase"/>
</dbReference>
<evidence type="ECO:0000259" key="8">
    <source>
        <dbReference type="Pfam" id="PF22691"/>
    </source>
</evidence>
<dbReference type="RefSeq" id="WP_147254904.1">
    <property type="nucleotide sequence ID" value="NZ_VIWU01000001.1"/>
</dbReference>
<dbReference type="CDD" id="cd00829">
    <property type="entry name" value="SCP-x_thiolase"/>
    <property type="match status" value="1"/>
</dbReference>
<comment type="caution">
    <text evidence="9">The sequence shown here is derived from an EMBL/GenBank/DDBJ whole genome shotgun (WGS) entry which is preliminary data.</text>
</comment>
<evidence type="ECO:0000256" key="5">
    <source>
        <dbReference type="ARBA" id="ARBA00023121"/>
    </source>
</evidence>
<sequence>MSDVVIAGAAMTRFGKFPDSTIRVLAEEAVSDALADAAIGAADVGMVFFSNAVAGIITGQEMIRGQVALRHTGLLGLPMVNVENACASASTAFHLAVGAVASGSVDVALAVGAEKMTHEDKARSFAAIGTAVDLLQLEDLKQWARGGSAGSPLPEEAEDSSGKRSFFMDVYAANTRAYMEATGATVDDFAEVAVKSHEHAALNPKAQYRSPVSREEVLASRMVSDPLTLLMCSPIGDGAAAVVVCSAERAKRLGADAVRVRSCALVSGMDRTGDEPGAVERAAARAYEAGGIGPADLDVVELHDAAAPAELMTYEELGMCARGEGAALLRSGETRLGGRRVVNPSGGLLSKGHPIGATGCGQIVELADQLRGRCGERQVEGARTALAENGGGFLGRDAAAMVVTVLSN</sequence>
<dbReference type="Pfam" id="PF22691">
    <property type="entry name" value="Thiolase_C_1"/>
    <property type="match status" value="1"/>
</dbReference>
<dbReference type="AlphaFoldDB" id="A0A561SLL8"/>
<keyword evidence="2" id="KW-0813">Transport</keyword>
<reference evidence="9 10" key="1">
    <citation type="submission" date="2019-06" db="EMBL/GenBank/DDBJ databases">
        <title>Sequencing the genomes of 1000 actinobacteria strains.</title>
        <authorList>
            <person name="Klenk H.-P."/>
        </authorList>
    </citation>
    <scope>NUCLEOTIDE SEQUENCE [LARGE SCALE GENOMIC DNA]</scope>
    <source>
        <strain evidence="9 10">DSM 45671</strain>
    </source>
</reference>
<dbReference type="InterPro" id="IPR020613">
    <property type="entry name" value="Thiolase_CS"/>
</dbReference>
<gene>
    <name evidence="9" type="ORF">FHX44_111638</name>
</gene>
<dbReference type="Proteomes" id="UP000321261">
    <property type="component" value="Unassembled WGS sequence"/>
</dbReference>
<dbReference type="PROSITE" id="PS00737">
    <property type="entry name" value="THIOLASE_2"/>
    <property type="match status" value="1"/>
</dbReference>
<dbReference type="InterPro" id="IPR016039">
    <property type="entry name" value="Thiolase-like"/>
</dbReference>
<dbReference type="GO" id="GO:0016747">
    <property type="term" value="F:acyltransferase activity, transferring groups other than amino-acyl groups"/>
    <property type="evidence" value="ECO:0007669"/>
    <property type="project" value="InterPro"/>
</dbReference>
<dbReference type="PIRSF" id="PIRSF000429">
    <property type="entry name" value="Ac-CoA_Ac_transf"/>
    <property type="match status" value="1"/>
</dbReference>
<keyword evidence="5" id="KW-0446">Lipid-binding</keyword>
<dbReference type="InterPro" id="IPR055140">
    <property type="entry name" value="Thiolase_C_2"/>
</dbReference>
<evidence type="ECO:0000256" key="4">
    <source>
        <dbReference type="ARBA" id="ARBA00023055"/>
    </source>
</evidence>
<dbReference type="EMBL" id="VIWU01000001">
    <property type="protein sequence ID" value="TWF75753.1"/>
    <property type="molecule type" value="Genomic_DNA"/>
</dbReference>
<dbReference type="Pfam" id="PF00108">
    <property type="entry name" value="Thiolase_N"/>
    <property type="match status" value="1"/>
</dbReference>
<dbReference type="PANTHER" id="PTHR42870:SF1">
    <property type="entry name" value="NON-SPECIFIC LIPID-TRANSFER PROTEIN-LIKE 2"/>
    <property type="match status" value="1"/>
</dbReference>
<evidence type="ECO:0000256" key="6">
    <source>
        <dbReference type="ARBA" id="ARBA00032316"/>
    </source>
</evidence>
<dbReference type="PANTHER" id="PTHR42870">
    <property type="entry name" value="ACETYL-COA C-ACETYLTRANSFERASE"/>
    <property type="match status" value="1"/>
</dbReference>
<dbReference type="OrthoDB" id="9785768at2"/>
<dbReference type="GO" id="GO:0008289">
    <property type="term" value="F:lipid binding"/>
    <property type="evidence" value="ECO:0007669"/>
    <property type="project" value="UniProtKB-KW"/>
</dbReference>
<protein>
    <recommendedName>
        <fullName evidence="1">propanoyl-CoA C-acyltransferase</fullName>
        <ecNumber evidence="1">2.3.1.176</ecNumber>
    </recommendedName>
    <alternativeName>
        <fullName evidence="6">Propanoyl-CoA C-acyltransferase</fullName>
    </alternativeName>
</protein>
<name>A0A561SLL8_9PSEU</name>
<dbReference type="EC" id="2.3.1.176" evidence="1"/>
<keyword evidence="10" id="KW-1185">Reference proteome</keyword>
<evidence type="ECO:0000256" key="1">
    <source>
        <dbReference type="ARBA" id="ARBA00012352"/>
    </source>
</evidence>
<feature type="domain" description="Thiolase C-terminal" evidence="8">
    <location>
        <begin position="278"/>
        <end position="399"/>
    </location>
</feature>
<evidence type="ECO:0000259" key="7">
    <source>
        <dbReference type="Pfam" id="PF00108"/>
    </source>
</evidence>
<evidence type="ECO:0000256" key="2">
    <source>
        <dbReference type="ARBA" id="ARBA00022448"/>
    </source>
</evidence>
<organism evidence="9 10">
    <name type="scientific">Pseudonocardia hierapolitana</name>
    <dbReference type="NCBI Taxonomy" id="1128676"/>
    <lineage>
        <taxon>Bacteria</taxon>
        <taxon>Bacillati</taxon>
        <taxon>Actinomycetota</taxon>
        <taxon>Actinomycetes</taxon>
        <taxon>Pseudonocardiales</taxon>
        <taxon>Pseudonocardiaceae</taxon>
        <taxon>Pseudonocardia</taxon>
    </lineage>
</organism>
<keyword evidence="3 9" id="KW-0808">Transferase</keyword>
<evidence type="ECO:0000313" key="10">
    <source>
        <dbReference type="Proteomes" id="UP000321261"/>
    </source>
</evidence>
<feature type="domain" description="Thiolase N-terminal" evidence="7">
    <location>
        <begin position="4"/>
        <end position="247"/>
    </location>
</feature>
<keyword evidence="4" id="KW-0445">Lipid transport</keyword>
<evidence type="ECO:0000256" key="3">
    <source>
        <dbReference type="ARBA" id="ARBA00022679"/>
    </source>
</evidence>
<dbReference type="Gene3D" id="3.40.47.10">
    <property type="match status" value="1"/>
</dbReference>
<dbReference type="SUPFAM" id="SSF53901">
    <property type="entry name" value="Thiolase-like"/>
    <property type="match status" value="2"/>
</dbReference>
<dbReference type="GO" id="GO:0006869">
    <property type="term" value="P:lipid transport"/>
    <property type="evidence" value="ECO:0007669"/>
    <property type="project" value="UniProtKB-KW"/>
</dbReference>
<proteinExistence type="predicted"/>
<evidence type="ECO:0000313" key="9">
    <source>
        <dbReference type="EMBL" id="TWF75753.1"/>
    </source>
</evidence>
<dbReference type="InterPro" id="IPR020616">
    <property type="entry name" value="Thiolase_N"/>
</dbReference>